<feature type="non-terminal residue" evidence="1">
    <location>
        <position position="169"/>
    </location>
</feature>
<dbReference type="Proteomes" id="UP000029121">
    <property type="component" value="Unassembled WGS sequence"/>
</dbReference>
<dbReference type="AlphaFoldDB" id="R0GFK0"/>
<evidence type="ECO:0000313" key="1">
    <source>
        <dbReference type="EMBL" id="EOA34436.1"/>
    </source>
</evidence>
<proteinExistence type="predicted"/>
<evidence type="ECO:0000313" key="2">
    <source>
        <dbReference type="Proteomes" id="UP000029121"/>
    </source>
</evidence>
<keyword evidence="2" id="KW-1185">Reference proteome</keyword>
<name>R0GFK0_9BRAS</name>
<reference evidence="2" key="1">
    <citation type="journal article" date="2013" name="Nat. Genet.">
        <title>The Capsella rubella genome and the genomic consequences of rapid mating system evolution.</title>
        <authorList>
            <person name="Slotte T."/>
            <person name="Hazzouri K.M."/>
            <person name="Agren J.A."/>
            <person name="Koenig D."/>
            <person name="Maumus F."/>
            <person name="Guo Y.L."/>
            <person name="Steige K."/>
            <person name="Platts A.E."/>
            <person name="Escobar J.S."/>
            <person name="Newman L.K."/>
            <person name="Wang W."/>
            <person name="Mandakova T."/>
            <person name="Vello E."/>
            <person name="Smith L.M."/>
            <person name="Henz S.R."/>
            <person name="Steffen J."/>
            <person name="Takuno S."/>
            <person name="Brandvain Y."/>
            <person name="Coop G."/>
            <person name="Andolfatto P."/>
            <person name="Hu T.T."/>
            <person name="Blanchette M."/>
            <person name="Clark R.M."/>
            <person name="Quesneville H."/>
            <person name="Nordborg M."/>
            <person name="Gaut B.S."/>
            <person name="Lysak M.A."/>
            <person name="Jenkins J."/>
            <person name="Grimwood J."/>
            <person name="Chapman J."/>
            <person name="Prochnik S."/>
            <person name="Shu S."/>
            <person name="Rokhsar D."/>
            <person name="Schmutz J."/>
            <person name="Weigel D."/>
            <person name="Wright S.I."/>
        </authorList>
    </citation>
    <scope>NUCLEOTIDE SEQUENCE [LARGE SCALE GENOMIC DNA]</scope>
    <source>
        <strain evidence="2">cv. Monte Gargano</strain>
    </source>
</reference>
<accession>R0GFK0</accession>
<protein>
    <submittedName>
        <fullName evidence="1">Uncharacterized protein</fullName>
    </submittedName>
</protein>
<organism evidence="1 2">
    <name type="scientific">Capsella rubella</name>
    <dbReference type="NCBI Taxonomy" id="81985"/>
    <lineage>
        <taxon>Eukaryota</taxon>
        <taxon>Viridiplantae</taxon>
        <taxon>Streptophyta</taxon>
        <taxon>Embryophyta</taxon>
        <taxon>Tracheophyta</taxon>
        <taxon>Spermatophyta</taxon>
        <taxon>Magnoliopsida</taxon>
        <taxon>eudicotyledons</taxon>
        <taxon>Gunneridae</taxon>
        <taxon>Pentapetalae</taxon>
        <taxon>rosids</taxon>
        <taxon>malvids</taxon>
        <taxon>Brassicales</taxon>
        <taxon>Brassicaceae</taxon>
        <taxon>Camelineae</taxon>
        <taxon>Capsella</taxon>
    </lineage>
</organism>
<gene>
    <name evidence="1" type="ORF">CARUB_v10021971mg</name>
</gene>
<sequence>MKANKEQEETGIKKDLPEVLHPLIGFCISLASNCFEYFKITISNRIAEAFSCSNSMSIQLIFSALMVSWNFTCKQATVGPCNIQKTIALVTSGAKQMDKVKLDETRRLNVTYVMDLGARKRSARLYALMRKTQSLWKISFFLSHFLMDYVQEVPESLTDDESLLPQDIL</sequence>
<dbReference type="EMBL" id="KB870806">
    <property type="protein sequence ID" value="EOA34436.1"/>
    <property type="molecule type" value="Genomic_DNA"/>
</dbReference>